<feature type="domain" description="Nudix hydrolase" evidence="2">
    <location>
        <begin position="127"/>
        <end position="267"/>
    </location>
</feature>
<dbReference type="InterPro" id="IPR000086">
    <property type="entry name" value="NUDIX_hydrolase_dom"/>
</dbReference>
<evidence type="ECO:0000259" key="2">
    <source>
        <dbReference type="PROSITE" id="PS51462"/>
    </source>
</evidence>
<dbReference type="EMBL" id="CACVKT020004042">
    <property type="protein sequence ID" value="CAC5387798.1"/>
    <property type="molecule type" value="Genomic_DNA"/>
</dbReference>
<feature type="coiled-coil region" evidence="1">
    <location>
        <begin position="60"/>
        <end position="87"/>
    </location>
</feature>
<dbReference type="InterPro" id="IPR031804">
    <property type="entry name" value="DUF4743"/>
</dbReference>
<dbReference type="AlphaFoldDB" id="A0A6J8BUV3"/>
<evidence type="ECO:0000313" key="3">
    <source>
        <dbReference type="EMBL" id="CAC5387798.1"/>
    </source>
</evidence>
<evidence type="ECO:0000313" key="4">
    <source>
        <dbReference type="Proteomes" id="UP000507470"/>
    </source>
</evidence>
<dbReference type="Proteomes" id="UP000507470">
    <property type="component" value="Unassembled WGS sequence"/>
</dbReference>
<reference evidence="3 4" key="1">
    <citation type="submission" date="2020-06" db="EMBL/GenBank/DDBJ databases">
        <authorList>
            <person name="Li R."/>
            <person name="Bekaert M."/>
        </authorList>
    </citation>
    <scope>NUCLEOTIDE SEQUENCE [LARGE SCALE GENOMIC DNA]</scope>
    <source>
        <strain evidence="4">wild</strain>
    </source>
</reference>
<dbReference type="FunFam" id="3.90.79.10:FF:000019">
    <property type="entry name" value="Thiamin pyrophosphokinase, putative"/>
    <property type="match status" value="1"/>
</dbReference>
<evidence type="ECO:0000256" key="1">
    <source>
        <dbReference type="SAM" id="Coils"/>
    </source>
</evidence>
<dbReference type="SUPFAM" id="SSF55811">
    <property type="entry name" value="Nudix"/>
    <property type="match status" value="1"/>
</dbReference>
<sequence length="469" mass="54333">MPARNFIHVVDRCNNFLLSGSSKLKCLPFFVSDKQVGIIRPDILPHLQKYQDVFITSPTMLKLSDDLKTLKERSEKVQEVLTDLREQKVLVTLNGWRNETFDIRTSPKEKAYMEVERSGICLFGAISYGVHINGYIETDNQLMMWIARRSPTKPTYPNKLDNMCAGGLASGLKVRHCAIKECEEEASIPKELTDKLVGVGCVSYILEDKRGVFPECEYLFDLKLPTDYQPVNADGEVGAFELMSIEQVMDAIVSDDFKPNSALIILDFLVRHGFVTPENEKNYAYLVEMMHVPLQSYFANSTQISCRDIYKQWQEVGKQKDHPEATTLRNGKRKLRSKIRMEQAISRQNLYQQIMDNPNSQLFYRLINRNRSNQQTSTNCLKIDDAYYFVPEEQRRSFSSYYEDLSVLKENIYENCYLNLWKIRQQLYEQAMDKEIKDPEQFTETEVMKAIGKLNTKKSADESEITAEH</sequence>
<proteinExistence type="predicted"/>
<dbReference type="Gene3D" id="3.90.79.10">
    <property type="entry name" value="Nucleoside Triphosphate Pyrophosphohydrolase"/>
    <property type="match status" value="1"/>
</dbReference>
<keyword evidence="1" id="KW-0175">Coiled coil</keyword>
<protein>
    <recommendedName>
        <fullName evidence="2">Nudix hydrolase domain-containing protein</fullName>
    </recommendedName>
</protein>
<dbReference type="PANTHER" id="PTHR13622">
    <property type="entry name" value="THIAMIN PYROPHOSPHOKINASE"/>
    <property type="match status" value="1"/>
</dbReference>
<keyword evidence="4" id="KW-1185">Reference proteome</keyword>
<accession>A0A6J8BUV3</accession>
<dbReference type="PANTHER" id="PTHR13622:SF8">
    <property type="entry name" value="THIAMIN PYROPHOSPHOKINASE 1"/>
    <property type="match status" value="1"/>
</dbReference>
<dbReference type="CDD" id="cd03676">
    <property type="entry name" value="NUDIX_Tnr3_like"/>
    <property type="match status" value="1"/>
</dbReference>
<dbReference type="PROSITE" id="PS51462">
    <property type="entry name" value="NUDIX"/>
    <property type="match status" value="1"/>
</dbReference>
<name>A0A6J8BUV3_MYTCO</name>
<gene>
    <name evidence="3" type="ORF">MCOR_23087</name>
</gene>
<dbReference type="Pfam" id="PF00293">
    <property type="entry name" value="NUDIX"/>
    <property type="match status" value="1"/>
</dbReference>
<organism evidence="3 4">
    <name type="scientific">Mytilus coruscus</name>
    <name type="common">Sea mussel</name>
    <dbReference type="NCBI Taxonomy" id="42192"/>
    <lineage>
        <taxon>Eukaryota</taxon>
        <taxon>Metazoa</taxon>
        <taxon>Spiralia</taxon>
        <taxon>Lophotrochozoa</taxon>
        <taxon>Mollusca</taxon>
        <taxon>Bivalvia</taxon>
        <taxon>Autobranchia</taxon>
        <taxon>Pteriomorphia</taxon>
        <taxon>Mytilida</taxon>
        <taxon>Mytiloidea</taxon>
        <taxon>Mytilidae</taxon>
        <taxon>Mytilinae</taxon>
        <taxon>Mytilus</taxon>
    </lineage>
</organism>
<dbReference type="GO" id="GO:0044715">
    <property type="term" value="F:8-oxo-dGDP phosphatase activity"/>
    <property type="evidence" value="ECO:0007669"/>
    <property type="project" value="UniProtKB-ARBA"/>
</dbReference>
<dbReference type="OrthoDB" id="10261522at2759"/>
<dbReference type="InterPro" id="IPR015797">
    <property type="entry name" value="NUDIX_hydrolase-like_dom_sf"/>
</dbReference>
<dbReference type="Pfam" id="PF15916">
    <property type="entry name" value="DUF4743"/>
    <property type="match status" value="1"/>
</dbReference>